<evidence type="ECO:0000313" key="2">
    <source>
        <dbReference type="Proteomes" id="UP000273022"/>
    </source>
</evidence>
<dbReference type="RefSeq" id="WP_121854916.1">
    <property type="nucleotide sequence ID" value="NZ_CP037952.1"/>
</dbReference>
<dbReference type="Proteomes" id="UP000273022">
    <property type="component" value="Unassembled WGS sequence"/>
</dbReference>
<gene>
    <name evidence="1" type="ORF">D5R81_17555</name>
</gene>
<evidence type="ECO:0000313" key="1">
    <source>
        <dbReference type="EMBL" id="RJY06655.1"/>
    </source>
</evidence>
<comment type="caution">
    <text evidence="1">The sequence shown here is derived from an EMBL/GenBank/DDBJ whole genome shotgun (WGS) entry which is preliminary data.</text>
</comment>
<protein>
    <submittedName>
        <fullName evidence="1">Uncharacterized protein</fullName>
    </submittedName>
</protein>
<dbReference type="AlphaFoldDB" id="A0A3A6TGN5"/>
<proteinExistence type="predicted"/>
<keyword evidence="2" id="KW-1185">Reference proteome</keyword>
<sequence>MAVSGSNDRVLIEGYEFNQEELERIVTADKPRETSFGSKIGDLLNGGKKQKAINAIVGKFSIISTKDDALVQMVKRFDVVRKLASAEHQKLFVIYEKPSSKDDSKINIWLSIQNYDLKLRDGSSLGQLTASSEDHSKVVSHENLNDVLQPLCDASLLRAATIFDIEQGLNNDDSEVEFVGTALEVNEEIQQAHFKKLLVCCEKVYKLDAASSAGFAVEISKTSEVSPHYKVDCKRDGKSIYSVSDITESQCNALAFTVAKINARSKTTQQNLDDLVTLQQGVFGLDASACSGLKIDLTASDDSPAKYGVVCKMKGQEVFSAQEITKEEYQQLAVSVAVIEAKEIVEKMHREYKKEEYFTKTITYMTEDGSDSRALLLNDRDESFNSAKFVSCEQGDEVAGARHYTLTFQAQHNSVKTTFDIKYPFPLSLHKAESNVPGQRFMITPGQIYRGHTKARQSLQLKELFKSDQANKYTNIRDVLDPYFYSSQDIVLFEAVKPILMKLDERTGGKGECFHNMETMKVLHEVKVGDTSVAELAQEPTVIEKLEKKSN</sequence>
<dbReference type="EMBL" id="QYYH01000158">
    <property type="protein sequence ID" value="RJY06655.1"/>
    <property type="molecule type" value="Genomic_DNA"/>
</dbReference>
<reference evidence="1 2" key="1">
    <citation type="submission" date="2018-09" db="EMBL/GenBank/DDBJ databases">
        <title>Phylogeny of the Shewanellaceae, and recommendation for two new genera, Pseudoshewanella and Parashewanella.</title>
        <authorList>
            <person name="Wang G."/>
        </authorList>
    </citation>
    <scope>NUCLEOTIDE SEQUENCE [LARGE SCALE GENOMIC DNA]</scope>
    <source>
        <strain evidence="1 2">KCTC 22492</strain>
    </source>
</reference>
<accession>A0A3A6TGN5</accession>
<organism evidence="1 2">
    <name type="scientific">Parashewanella spongiae</name>
    <dbReference type="NCBI Taxonomy" id="342950"/>
    <lineage>
        <taxon>Bacteria</taxon>
        <taxon>Pseudomonadati</taxon>
        <taxon>Pseudomonadota</taxon>
        <taxon>Gammaproteobacteria</taxon>
        <taxon>Alteromonadales</taxon>
        <taxon>Shewanellaceae</taxon>
        <taxon>Parashewanella</taxon>
    </lineage>
</organism>
<name>A0A3A6TGN5_9GAMM</name>